<reference evidence="1" key="1">
    <citation type="submission" date="2019-08" db="EMBL/GenBank/DDBJ databases">
        <authorList>
            <person name="Kucharzyk K."/>
            <person name="Murdoch R.W."/>
            <person name="Higgins S."/>
            <person name="Loffler F."/>
        </authorList>
    </citation>
    <scope>NUCLEOTIDE SEQUENCE</scope>
</reference>
<comment type="caution">
    <text evidence="1">The sequence shown here is derived from an EMBL/GenBank/DDBJ whole genome shotgun (WGS) entry which is preliminary data.</text>
</comment>
<sequence>MHPGDHADHRIVRSRVQHRAQDRLRIGQHRTPDDLDRDVARLVEQRGDLLRLLGDLGEGLFAVQPLTAGEEPDLLAFERILHGVTPLFVMDIGA</sequence>
<gene>
    <name evidence="1" type="ORF">SDC9_184229</name>
</gene>
<protein>
    <submittedName>
        <fullName evidence="1">Uncharacterized protein</fullName>
    </submittedName>
</protein>
<accession>A0A645HEZ7</accession>
<organism evidence="1">
    <name type="scientific">bioreactor metagenome</name>
    <dbReference type="NCBI Taxonomy" id="1076179"/>
    <lineage>
        <taxon>unclassified sequences</taxon>
        <taxon>metagenomes</taxon>
        <taxon>ecological metagenomes</taxon>
    </lineage>
</organism>
<proteinExistence type="predicted"/>
<evidence type="ECO:0000313" key="1">
    <source>
        <dbReference type="EMBL" id="MPN36719.1"/>
    </source>
</evidence>
<dbReference type="AlphaFoldDB" id="A0A645HEZ7"/>
<dbReference type="EMBL" id="VSSQ01091007">
    <property type="protein sequence ID" value="MPN36719.1"/>
    <property type="molecule type" value="Genomic_DNA"/>
</dbReference>
<name>A0A645HEZ7_9ZZZZ</name>